<dbReference type="Gene3D" id="3.10.180.10">
    <property type="entry name" value="2,3-Dihydroxybiphenyl 1,2-Dioxygenase, domain 1"/>
    <property type="match status" value="2"/>
</dbReference>
<evidence type="ECO:0000259" key="1">
    <source>
        <dbReference type="PROSITE" id="PS51819"/>
    </source>
</evidence>
<dbReference type="PANTHER" id="PTHR43279:SF1">
    <property type="entry name" value="CATECHOL-2,3-DIOXYGENASE"/>
    <property type="match status" value="1"/>
</dbReference>
<dbReference type="Proteomes" id="UP000230161">
    <property type="component" value="Unassembled WGS sequence"/>
</dbReference>
<evidence type="ECO:0000313" key="2">
    <source>
        <dbReference type="EMBL" id="PJJ65477.1"/>
    </source>
</evidence>
<dbReference type="RefSeq" id="WP_245861241.1">
    <property type="nucleotide sequence ID" value="NZ_PGFB01000001.1"/>
</dbReference>
<proteinExistence type="predicted"/>
<dbReference type="SUPFAM" id="SSF54593">
    <property type="entry name" value="Glyoxalase/Bleomycin resistance protein/Dihydroxybiphenyl dioxygenase"/>
    <property type="match status" value="2"/>
</dbReference>
<keyword evidence="2" id="KW-0223">Dioxygenase</keyword>
<dbReference type="InterPro" id="IPR004360">
    <property type="entry name" value="Glyas_Fos-R_dOase_dom"/>
</dbReference>
<feature type="domain" description="VOC" evidence="1">
    <location>
        <begin position="17"/>
        <end position="134"/>
    </location>
</feature>
<accession>A0A2M9C4T2</accession>
<dbReference type="Pfam" id="PF00903">
    <property type="entry name" value="Glyoxalase"/>
    <property type="match status" value="2"/>
</dbReference>
<dbReference type="PANTHER" id="PTHR43279">
    <property type="entry name" value="CATECHOL-2,3-DIOXYGENASE"/>
    <property type="match status" value="1"/>
</dbReference>
<keyword evidence="3" id="KW-1185">Reference proteome</keyword>
<comment type="caution">
    <text evidence="2">The sequence shown here is derived from an EMBL/GenBank/DDBJ whole genome shotgun (WGS) entry which is preliminary data.</text>
</comment>
<dbReference type="InterPro" id="IPR029068">
    <property type="entry name" value="Glyas_Bleomycin-R_OHBP_Dase"/>
</dbReference>
<dbReference type="AlphaFoldDB" id="A0A2M9C4T2"/>
<gene>
    <name evidence="2" type="ORF">CLV54_0510</name>
</gene>
<dbReference type="InterPro" id="IPR037523">
    <property type="entry name" value="VOC_core"/>
</dbReference>
<dbReference type="GO" id="GO:0051213">
    <property type="term" value="F:dioxygenase activity"/>
    <property type="evidence" value="ECO:0007669"/>
    <property type="project" value="UniProtKB-KW"/>
</dbReference>
<dbReference type="PROSITE" id="PS51819">
    <property type="entry name" value="VOC"/>
    <property type="match status" value="2"/>
</dbReference>
<protein>
    <submittedName>
        <fullName evidence="2">Catechol 2,3-dioxygenase</fullName>
    </submittedName>
</protein>
<sequence>MNDNRQARDDVLAAGTSMGAVTLAVADLDRMIAFYTLGVGLTVLAQSGGSAVLGRGTTASLVLEHTPALRHASPGQAGLFHTAILFAEQSELAASVYSVATKHPTLFTGSSDHIVSKAFYFDDPEGNGVELYWDRPRDTWQWNGGQIQMGTLYLDPNQFLQQNLTDAGSAGPGDGEAGVGHVHLKVGDVATARDFYVGTVGFEETIALGGQALFVSAGGYHHHVGMNTWQSQGAGPRTPALGLGQVSVELPTADDLGALEQRLASRGVQTRNDGAVLLFDDPWANLIRVTAAA</sequence>
<keyword evidence="2" id="KW-0560">Oxidoreductase</keyword>
<feature type="domain" description="VOC" evidence="1">
    <location>
        <begin position="178"/>
        <end position="293"/>
    </location>
</feature>
<organism evidence="2 3">
    <name type="scientific">Compostimonas suwonensis</name>
    <dbReference type="NCBI Taxonomy" id="1048394"/>
    <lineage>
        <taxon>Bacteria</taxon>
        <taxon>Bacillati</taxon>
        <taxon>Actinomycetota</taxon>
        <taxon>Actinomycetes</taxon>
        <taxon>Micrococcales</taxon>
        <taxon>Microbacteriaceae</taxon>
        <taxon>Compostimonas</taxon>
    </lineage>
</organism>
<reference evidence="2 3" key="1">
    <citation type="submission" date="2017-11" db="EMBL/GenBank/DDBJ databases">
        <title>Genomic Encyclopedia of Archaeal and Bacterial Type Strains, Phase II (KMG-II): From Individual Species to Whole Genera.</title>
        <authorList>
            <person name="Goeker M."/>
        </authorList>
    </citation>
    <scope>NUCLEOTIDE SEQUENCE [LARGE SCALE GENOMIC DNA]</scope>
    <source>
        <strain evidence="2 3">DSM 25625</strain>
    </source>
</reference>
<name>A0A2M9C4T2_9MICO</name>
<evidence type="ECO:0000313" key="3">
    <source>
        <dbReference type="Proteomes" id="UP000230161"/>
    </source>
</evidence>
<dbReference type="EMBL" id="PGFB01000001">
    <property type="protein sequence ID" value="PJJ65477.1"/>
    <property type="molecule type" value="Genomic_DNA"/>
</dbReference>